<keyword evidence="4" id="KW-1185">Reference proteome</keyword>
<dbReference type="InterPro" id="IPR011251">
    <property type="entry name" value="Luciferase-like_dom"/>
</dbReference>
<evidence type="ECO:0000256" key="1">
    <source>
        <dbReference type="ARBA" id="ARBA00023002"/>
    </source>
</evidence>
<gene>
    <name evidence="3" type="ORF">SZ63_02710</name>
</gene>
<evidence type="ECO:0000313" key="3">
    <source>
        <dbReference type="EMBL" id="KLK89349.1"/>
    </source>
</evidence>
<organism evidence="3 4">
    <name type="scientific">Methanoculleus sediminis</name>
    <dbReference type="NCBI Taxonomy" id="1550566"/>
    <lineage>
        <taxon>Archaea</taxon>
        <taxon>Methanobacteriati</taxon>
        <taxon>Methanobacteriota</taxon>
        <taxon>Stenosarchaea group</taxon>
        <taxon>Methanomicrobia</taxon>
        <taxon>Methanomicrobiales</taxon>
        <taxon>Methanomicrobiaceae</taxon>
        <taxon>Methanoculleus</taxon>
    </lineage>
</organism>
<dbReference type="InterPro" id="IPR036661">
    <property type="entry name" value="Luciferase-like_sf"/>
</dbReference>
<dbReference type="EMBL" id="JXOJ01000001">
    <property type="protein sequence ID" value="KLK89349.1"/>
    <property type="molecule type" value="Genomic_DNA"/>
</dbReference>
<dbReference type="GO" id="GO:0016705">
    <property type="term" value="F:oxidoreductase activity, acting on paired donors, with incorporation or reduction of molecular oxygen"/>
    <property type="evidence" value="ECO:0007669"/>
    <property type="project" value="InterPro"/>
</dbReference>
<name>A0A0H1R2W0_9EURY</name>
<dbReference type="CDD" id="cd01097">
    <property type="entry name" value="Tetrahydromethanopterin_reductase"/>
    <property type="match status" value="1"/>
</dbReference>
<dbReference type="NCBIfam" id="TIGR03557">
    <property type="entry name" value="F420_G6P_family"/>
    <property type="match status" value="1"/>
</dbReference>
<dbReference type="PANTHER" id="PTHR43244">
    <property type="match status" value="1"/>
</dbReference>
<dbReference type="RefSeq" id="WP_048180614.1">
    <property type="nucleotide sequence ID" value="NZ_JXOJ01000001.1"/>
</dbReference>
<dbReference type="Proteomes" id="UP000035301">
    <property type="component" value="Unassembled WGS sequence"/>
</dbReference>
<sequence length="320" mass="35122">MVEIGYKLACEEHGPLELVCNARQAEDAGFAFAMISDHYHPWTSRQGQSPFVWGVIGGISQVTAALPLVTGVTCPTVRIHPGIIAQAAATAAMMMPGRFALGLGSGENLNEHVFGDRWPPAPARIEMLEEAVEVIRLLWKGGMQDYYGAFYTLENAQVFSLPDELPPIYIASEGPISASMAARVGDGFINPGSNAEENLIIFRDSGGGDKPAYIENSVCWAQTEEEGQRTAYEQWPIPANTGELNRLLPTPTHYEQAAKMVTPEDVAKHVVCGPDPEAHIRKIEESIGKGFDHVCIHQIGQQQREFMEFYTKEVLPHFGE</sequence>
<dbReference type="PATRIC" id="fig|1550566.3.peg.577"/>
<dbReference type="InterPro" id="IPR050564">
    <property type="entry name" value="F420-G6PD/mer"/>
</dbReference>
<accession>A0A0H1R2W0</accession>
<dbReference type="STRING" id="1550566.SZ63_02710"/>
<dbReference type="InterPro" id="IPR019945">
    <property type="entry name" value="F420_G6P_DH-rel"/>
</dbReference>
<dbReference type="OrthoDB" id="7684at2157"/>
<feature type="domain" description="Luciferase-like" evidence="2">
    <location>
        <begin position="18"/>
        <end position="292"/>
    </location>
</feature>
<dbReference type="PANTHER" id="PTHR43244:SF1">
    <property type="entry name" value="5,10-METHYLENETETRAHYDROMETHANOPTERIN REDUCTASE"/>
    <property type="match status" value="1"/>
</dbReference>
<protein>
    <submittedName>
        <fullName evidence="3">Luciferase</fullName>
    </submittedName>
</protein>
<proteinExistence type="predicted"/>
<evidence type="ECO:0000313" key="4">
    <source>
        <dbReference type="Proteomes" id="UP000035301"/>
    </source>
</evidence>
<evidence type="ECO:0000259" key="2">
    <source>
        <dbReference type="Pfam" id="PF00296"/>
    </source>
</evidence>
<dbReference type="Pfam" id="PF00296">
    <property type="entry name" value="Bac_luciferase"/>
    <property type="match status" value="1"/>
</dbReference>
<dbReference type="AlphaFoldDB" id="A0A0H1R2W0"/>
<reference evidence="3 4" key="1">
    <citation type="journal article" date="2015" name="Int. J. Syst. Evol. Microbiol.">
        <title>Methanoculleus sediminis sp. nov., a methanogen from sediments near a submarine mud volcano.</title>
        <authorList>
            <person name="Chen S.C."/>
            <person name="Chen M.F."/>
            <person name="Lai M.C."/>
            <person name="Weng C.Y."/>
            <person name="Wu S.Y."/>
            <person name="Lin S."/>
            <person name="Yang T.F."/>
            <person name="Chen P.C."/>
        </authorList>
    </citation>
    <scope>NUCLEOTIDE SEQUENCE [LARGE SCALE GENOMIC DNA]</scope>
    <source>
        <strain evidence="3 4">S3Fa</strain>
    </source>
</reference>
<dbReference type="Gene3D" id="3.20.20.30">
    <property type="entry name" value="Luciferase-like domain"/>
    <property type="match status" value="1"/>
</dbReference>
<dbReference type="SUPFAM" id="SSF51679">
    <property type="entry name" value="Bacterial luciferase-like"/>
    <property type="match status" value="1"/>
</dbReference>
<comment type="caution">
    <text evidence="3">The sequence shown here is derived from an EMBL/GenBank/DDBJ whole genome shotgun (WGS) entry which is preliminary data.</text>
</comment>
<keyword evidence="1" id="KW-0560">Oxidoreductase</keyword>